<dbReference type="InterPro" id="IPR001841">
    <property type="entry name" value="Znf_RING"/>
</dbReference>
<evidence type="ECO:0000256" key="1">
    <source>
        <dbReference type="PROSITE-ProRule" id="PRU00175"/>
    </source>
</evidence>
<proteinExistence type="predicted"/>
<dbReference type="PROSITE" id="PS50089">
    <property type="entry name" value="ZF_RING_2"/>
    <property type="match status" value="1"/>
</dbReference>
<feature type="domain" description="RING-type" evidence="3">
    <location>
        <begin position="254"/>
        <end position="302"/>
    </location>
</feature>
<evidence type="ECO:0000313" key="6">
    <source>
        <dbReference type="Proteomes" id="UP000809789"/>
    </source>
</evidence>
<keyword evidence="6" id="KW-1185">Reference proteome</keyword>
<reference evidence="5" key="1">
    <citation type="submission" date="2021-07" db="EMBL/GenBank/DDBJ databases">
        <title>Elsinoe batatas strain:CRI-CJ2 Genome sequencing and assembly.</title>
        <authorList>
            <person name="Huang L."/>
        </authorList>
    </citation>
    <scope>NUCLEOTIDE SEQUENCE</scope>
    <source>
        <strain evidence="5">CRI-CJ2</strain>
    </source>
</reference>
<dbReference type="PANTHER" id="PTHR21540">
    <property type="entry name" value="RING FINGER AND SWIM DOMAIN-CONTAINING PROTEIN 2"/>
    <property type="match status" value="1"/>
</dbReference>
<feature type="region of interest" description="Disordered" evidence="2">
    <location>
        <begin position="1"/>
        <end position="52"/>
    </location>
</feature>
<dbReference type="Gene3D" id="3.30.40.10">
    <property type="entry name" value="Zinc/RING finger domain, C3HC4 (zinc finger)"/>
    <property type="match status" value="1"/>
</dbReference>
<comment type="caution">
    <text evidence="5">The sequence shown here is derived from an EMBL/GenBank/DDBJ whole genome shotgun (WGS) entry which is preliminary data.</text>
</comment>
<evidence type="ECO:0000256" key="2">
    <source>
        <dbReference type="SAM" id="MobiDB-lite"/>
    </source>
</evidence>
<dbReference type="InterPro" id="IPR039903">
    <property type="entry name" value="Zswim2"/>
</dbReference>
<protein>
    <submittedName>
        <fullName evidence="5">Uncharacterized protein</fullName>
    </submittedName>
</protein>
<keyword evidence="1" id="KW-0862">Zinc</keyword>
<feature type="region of interest" description="Disordered" evidence="2">
    <location>
        <begin position="89"/>
        <end position="112"/>
    </location>
</feature>
<dbReference type="InterPro" id="IPR013083">
    <property type="entry name" value="Znf_RING/FYVE/PHD"/>
</dbReference>
<organism evidence="5 6">
    <name type="scientific">Elsinoe batatas</name>
    <dbReference type="NCBI Taxonomy" id="2601811"/>
    <lineage>
        <taxon>Eukaryota</taxon>
        <taxon>Fungi</taxon>
        <taxon>Dikarya</taxon>
        <taxon>Ascomycota</taxon>
        <taxon>Pezizomycotina</taxon>
        <taxon>Dothideomycetes</taxon>
        <taxon>Dothideomycetidae</taxon>
        <taxon>Myriangiales</taxon>
        <taxon>Elsinoaceae</taxon>
        <taxon>Elsinoe</taxon>
    </lineage>
</organism>
<keyword evidence="1" id="KW-0479">Metal-binding</keyword>
<feature type="domain" description="SWIM-type" evidence="4">
    <location>
        <begin position="173"/>
        <end position="206"/>
    </location>
</feature>
<gene>
    <name evidence="5" type="ORF">KVT40_009350</name>
</gene>
<dbReference type="PROSITE" id="PS50966">
    <property type="entry name" value="ZF_SWIM"/>
    <property type="match status" value="1"/>
</dbReference>
<evidence type="ECO:0000259" key="3">
    <source>
        <dbReference type="PROSITE" id="PS50089"/>
    </source>
</evidence>
<dbReference type="InterPro" id="IPR007527">
    <property type="entry name" value="Znf_SWIM"/>
</dbReference>
<sequence length="368" mass="41505">MEHIATASGTRSSTSLKRKRIDERYVAAVQKLGAGKTTTPRNSRKELQSSTRDVVLQQIKSIPVVDLTEDDPTPPAKVKPAKRKRVEIASSATELDGEMSPKKRKSLKTHEEKRLARFRDKAPQKYWDYYERANTQRMFALDRRRQNADDCPHGTPDCPSETVDLAGSTGNVYTINISHVPTCTCPDFQKGNKQCKHIIYVLVKVLKAPTKLSYQLAFLSSELREIFEHAGPLPIEQVSEEDKDGKRRPVEGDCPICCCDLEDKAEEVVWCKAACGNNLHKSCFNQWAASRRGQKVTCPYCRTAWSEGEDLKTLSKKGRVGNEGYINIASELGLSGRRDYSSYPSYWVRRQARDGLLGDGDFFEDEGY</sequence>
<keyword evidence="1" id="KW-0863">Zinc-finger</keyword>
<dbReference type="AlphaFoldDB" id="A0A8K0KU79"/>
<dbReference type="SUPFAM" id="SSF57850">
    <property type="entry name" value="RING/U-box"/>
    <property type="match status" value="1"/>
</dbReference>
<dbReference type="GO" id="GO:0061630">
    <property type="term" value="F:ubiquitin protein ligase activity"/>
    <property type="evidence" value="ECO:0007669"/>
    <property type="project" value="InterPro"/>
</dbReference>
<name>A0A8K0KU79_9PEZI</name>
<dbReference type="Pfam" id="PF04434">
    <property type="entry name" value="SWIM"/>
    <property type="match status" value="1"/>
</dbReference>
<dbReference type="OrthoDB" id="2122982at2759"/>
<dbReference type="Proteomes" id="UP000809789">
    <property type="component" value="Unassembled WGS sequence"/>
</dbReference>
<dbReference type="GO" id="GO:0008270">
    <property type="term" value="F:zinc ion binding"/>
    <property type="evidence" value="ECO:0007669"/>
    <property type="project" value="UniProtKB-KW"/>
</dbReference>
<evidence type="ECO:0000259" key="4">
    <source>
        <dbReference type="PROSITE" id="PS50966"/>
    </source>
</evidence>
<accession>A0A8K0KU79</accession>
<dbReference type="EMBL" id="JAESVG020000012">
    <property type="protein sequence ID" value="KAG8622839.1"/>
    <property type="molecule type" value="Genomic_DNA"/>
</dbReference>
<dbReference type="PANTHER" id="PTHR21540:SF0">
    <property type="entry name" value="PHD FAMILY PROTEIN"/>
    <property type="match status" value="1"/>
</dbReference>
<dbReference type="CDD" id="cd16494">
    <property type="entry name" value="RING-CH-C4HC3_ZSWM2"/>
    <property type="match status" value="1"/>
</dbReference>
<evidence type="ECO:0000313" key="5">
    <source>
        <dbReference type="EMBL" id="KAG8622839.1"/>
    </source>
</evidence>